<organism evidence="3 4">
    <name type="scientific">Rugosimonospora acidiphila</name>
    <dbReference type="NCBI Taxonomy" id="556531"/>
    <lineage>
        <taxon>Bacteria</taxon>
        <taxon>Bacillati</taxon>
        <taxon>Actinomycetota</taxon>
        <taxon>Actinomycetes</taxon>
        <taxon>Micromonosporales</taxon>
        <taxon>Micromonosporaceae</taxon>
        <taxon>Rugosimonospora</taxon>
    </lineage>
</organism>
<feature type="domain" description="Transcription regulator AsnC/Lrp ligand binding" evidence="2">
    <location>
        <begin position="61"/>
        <end position="128"/>
    </location>
</feature>
<dbReference type="InterPro" id="IPR019887">
    <property type="entry name" value="Tscrpt_reg_AsnC/Lrp_C"/>
</dbReference>
<dbReference type="InterPro" id="IPR011008">
    <property type="entry name" value="Dimeric_a/b-barrel"/>
</dbReference>
<evidence type="ECO:0000259" key="2">
    <source>
        <dbReference type="Pfam" id="PF01037"/>
    </source>
</evidence>
<comment type="caution">
    <text evidence="3">The sequence shown here is derived from an EMBL/GenBank/DDBJ whole genome shotgun (WGS) entry which is preliminary data.</text>
</comment>
<keyword evidence="4" id="KW-1185">Reference proteome</keyword>
<feature type="region of interest" description="Disordered" evidence="1">
    <location>
        <begin position="1"/>
        <end position="22"/>
    </location>
</feature>
<accession>A0ABP9SPG1</accession>
<dbReference type="EMBL" id="BAABJQ010000034">
    <property type="protein sequence ID" value="GAA5198704.1"/>
    <property type="molecule type" value="Genomic_DNA"/>
</dbReference>
<gene>
    <name evidence="3" type="ORF">GCM10023322_72690</name>
</gene>
<evidence type="ECO:0000313" key="4">
    <source>
        <dbReference type="Proteomes" id="UP001501570"/>
    </source>
</evidence>
<evidence type="ECO:0000256" key="1">
    <source>
        <dbReference type="SAM" id="MobiDB-lite"/>
    </source>
</evidence>
<dbReference type="RefSeq" id="WP_345637572.1">
    <property type="nucleotide sequence ID" value="NZ_BAABJQ010000034.1"/>
</dbReference>
<dbReference type="Gene3D" id="3.30.70.920">
    <property type="match status" value="1"/>
</dbReference>
<evidence type="ECO:0000313" key="3">
    <source>
        <dbReference type="EMBL" id="GAA5198704.1"/>
    </source>
</evidence>
<dbReference type="Pfam" id="PF01037">
    <property type="entry name" value="AsnC_trans_reg"/>
    <property type="match status" value="1"/>
</dbReference>
<reference evidence="4" key="1">
    <citation type="journal article" date="2019" name="Int. J. Syst. Evol. Microbiol.">
        <title>The Global Catalogue of Microorganisms (GCM) 10K type strain sequencing project: providing services to taxonomists for standard genome sequencing and annotation.</title>
        <authorList>
            <consortium name="The Broad Institute Genomics Platform"/>
            <consortium name="The Broad Institute Genome Sequencing Center for Infectious Disease"/>
            <person name="Wu L."/>
            <person name="Ma J."/>
        </authorList>
    </citation>
    <scope>NUCLEOTIDE SEQUENCE [LARGE SCALE GENOMIC DNA]</scope>
    <source>
        <strain evidence="4">JCM 18304</strain>
    </source>
</reference>
<name>A0ABP9SPG1_9ACTN</name>
<sequence length="135" mass="14127">MTPGTGGKSAVHRGRRHSEDDEARLLRTVLPVRSGPATSGPATTAGNGRVLAPAIEALVCVRTADTTDPEQFAAYLRTELAVAEVWRVAADIDAVVRLSCASLADLNAVVARMRHRGGAAHTVTYLVLPSGGDSR</sequence>
<proteinExistence type="predicted"/>
<dbReference type="SUPFAM" id="SSF54909">
    <property type="entry name" value="Dimeric alpha+beta barrel"/>
    <property type="match status" value="1"/>
</dbReference>
<protein>
    <recommendedName>
        <fullName evidence="2">Transcription regulator AsnC/Lrp ligand binding domain-containing protein</fullName>
    </recommendedName>
</protein>
<dbReference type="Proteomes" id="UP001501570">
    <property type="component" value="Unassembled WGS sequence"/>
</dbReference>